<dbReference type="PROSITE" id="PS00666">
    <property type="entry name" value="DHDPS_2"/>
    <property type="match status" value="1"/>
</dbReference>
<dbReference type="InterPro" id="IPR013785">
    <property type="entry name" value="Aldolase_TIM"/>
</dbReference>
<dbReference type="Pfam" id="PF00701">
    <property type="entry name" value="DHDPS"/>
    <property type="match status" value="1"/>
</dbReference>
<dbReference type="PIRSF" id="PIRSF001365">
    <property type="entry name" value="DHDPS"/>
    <property type="match status" value="1"/>
</dbReference>
<dbReference type="PANTHER" id="PTHR42849:SF1">
    <property type="entry name" value="N-ACETYLNEURAMINATE LYASE"/>
    <property type="match status" value="1"/>
</dbReference>
<dbReference type="EMBL" id="BTPD01000010">
    <property type="protein sequence ID" value="GMQ30574.1"/>
    <property type="molecule type" value="Genomic_DNA"/>
</dbReference>
<gene>
    <name evidence="4" type="ORF">Aconfl_32170</name>
</gene>
<evidence type="ECO:0000256" key="1">
    <source>
        <dbReference type="ARBA" id="ARBA00023239"/>
    </source>
</evidence>
<accession>A0ABQ6PRE1</accession>
<protein>
    <submittedName>
        <fullName evidence="4">Dihydrodipicolinate synthase family protein</fullName>
    </submittedName>
</protein>
<dbReference type="CDD" id="cd00408">
    <property type="entry name" value="DHDPS-like"/>
    <property type="match status" value="1"/>
</dbReference>
<dbReference type="InterPro" id="IPR020625">
    <property type="entry name" value="Schiff_base-form_aldolases_AS"/>
</dbReference>
<dbReference type="Proteomes" id="UP001338309">
    <property type="component" value="Unassembled WGS sequence"/>
</dbReference>
<proteinExistence type="inferred from homology"/>
<dbReference type="InterPro" id="IPR002220">
    <property type="entry name" value="DapA-like"/>
</dbReference>
<dbReference type="RefSeq" id="WP_338225282.1">
    <property type="nucleotide sequence ID" value="NZ_BTPD01000010.1"/>
</dbReference>
<sequence length="311" mass="33918">MKSSASYFGIIPPLITPLNPDWSLDGIHTEKLIEHLVQGGVHGIFILGTTGEFASISQDVKSDLIRLTCKKVNRRIPVLVGITGCSMVESLDLASIAKDSGAAALVAAPPFYMNIGQEELQAYYLQLADSVNLPLMLYNMPSHTKISIAIETVEVLASHPNIIGIKDSSGDLGNFQELCKKFEDMPEFRIFVGPEEILASTLKMGGHGGVTGGANLFPKLYVQAFEAFQQGDESRLGQLQETILFLSEKLYQNASYKSSYLKGLKAAMSFEGLCKGILAPPLTAYSEEEKALLKENFLEVKNRVSRVLNPS</sequence>
<evidence type="ECO:0000313" key="5">
    <source>
        <dbReference type="Proteomes" id="UP001338309"/>
    </source>
</evidence>
<keyword evidence="2" id="KW-0704">Schiff base</keyword>
<organism evidence="4 5">
    <name type="scientific">Algoriphagus confluentis</name>
    <dbReference type="NCBI Taxonomy" id="1697556"/>
    <lineage>
        <taxon>Bacteria</taxon>
        <taxon>Pseudomonadati</taxon>
        <taxon>Bacteroidota</taxon>
        <taxon>Cytophagia</taxon>
        <taxon>Cytophagales</taxon>
        <taxon>Cyclobacteriaceae</taxon>
        <taxon>Algoriphagus</taxon>
    </lineage>
</organism>
<dbReference type="SUPFAM" id="SSF51569">
    <property type="entry name" value="Aldolase"/>
    <property type="match status" value="1"/>
</dbReference>
<evidence type="ECO:0000313" key="4">
    <source>
        <dbReference type="EMBL" id="GMQ30574.1"/>
    </source>
</evidence>
<evidence type="ECO:0000256" key="3">
    <source>
        <dbReference type="PIRNR" id="PIRNR001365"/>
    </source>
</evidence>
<comment type="similarity">
    <text evidence="3">Belongs to the DapA family.</text>
</comment>
<dbReference type="PANTHER" id="PTHR42849">
    <property type="entry name" value="N-ACETYLNEURAMINATE LYASE"/>
    <property type="match status" value="1"/>
</dbReference>
<name>A0ABQ6PRE1_9BACT</name>
<evidence type="ECO:0000256" key="2">
    <source>
        <dbReference type="ARBA" id="ARBA00023270"/>
    </source>
</evidence>
<dbReference type="SMART" id="SM01130">
    <property type="entry name" value="DHDPS"/>
    <property type="match status" value="1"/>
</dbReference>
<comment type="caution">
    <text evidence="4">The sequence shown here is derived from an EMBL/GenBank/DDBJ whole genome shotgun (WGS) entry which is preliminary data.</text>
</comment>
<keyword evidence="5" id="KW-1185">Reference proteome</keyword>
<reference evidence="4 5" key="1">
    <citation type="submission" date="2023-08" db="EMBL/GenBank/DDBJ databases">
        <title>Draft genome sequence of Algoriphagus confluentis.</title>
        <authorList>
            <person name="Takatani N."/>
            <person name="Hosokawa M."/>
            <person name="Sawabe T."/>
        </authorList>
    </citation>
    <scope>NUCLEOTIDE SEQUENCE [LARGE SCALE GENOMIC DNA]</scope>
    <source>
        <strain evidence="4 5">NBRC 111222</strain>
    </source>
</reference>
<dbReference type="Gene3D" id="3.20.20.70">
    <property type="entry name" value="Aldolase class I"/>
    <property type="match status" value="1"/>
</dbReference>
<dbReference type="PRINTS" id="PR00146">
    <property type="entry name" value="DHPICSNTHASE"/>
</dbReference>
<keyword evidence="1 3" id="KW-0456">Lyase</keyword>